<dbReference type="RefSeq" id="WP_021604876.1">
    <property type="nucleotide sequence ID" value="NZ_KE951524.1"/>
</dbReference>
<dbReference type="HOGENOM" id="CLU_1773418_0_0_11"/>
<dbReference type="EMBL" id="AWSD01000428">
    <property type="protein sequence ID" value="ERH14590.1"/>
    <property type="molecule type" value="Genomic_DNA"/>
</dbReference>
<comment type="caution">
    <text evidence="1">The sequence shown here is derived from an EMBL/GenBank/DDBJ whole genome shotgun (WGS) entry which is preliminary data.</text>
</comment>
<gene>
    <name evidence="1" type="ORF">HMPREF1549_03423</name>
</gene>
<accession>U1PD33</accession>
<proteinExistence type="predicted"/>
<organism evidence="1 2">
    <name type="scientific">Actinomyces johnsonii F0510</name>
    <dbReference type="NCBI Taxonomy" id="1227262"/>
    <lineage>
        <taxon>Bacteria</taxon>
        <taxon>Bacillati</taxon>
        <taxon>Actinomycetota</taxon>
        <taxon>Actinomycetes</taxon>
        <taxon>Actinomycetales</taxon>
        <taxon>Actinomycetaceae</taxon>
        <taxon>Actinomyces</taxon>
    </lineage>
</organism>
<protein>
    <submittedName>
        <fullName evidence="1">Uncharacterized protein</fullName>
    </submittedName>
</protein>
<dbReference type="AlphaFoldDB" id="U1PD33"/>
<evidence type="ECO:0000313" key="2">
    <source>
        <dbReference type="Proteomes" id="UP000016498"/>
    </source>
</evidence>
<name>U1PD33_9ACTO</name>
<dbReference type="PATRIC" id="fig|1227262.3.peg.2765"/>
<dbReference type="OrthoDB" id="9802987at2"/>
<reference evidence="1 2" key="1">
    <citation type="submission" date="2013-06" db="EMBL/GenBank/DDBJ databases">
        <authorList>
            <person name="Weinstock G."/>
            <person name="Sodergren E."/>
            <person name="Lobos E.A."/>
            <person name="Fulton L."/>
            <person name="Fulton R."/>
            <person name="Courtney L."/>
            <person name="Fronick C."/>
            <person name="O'Laughlin M."/>
            <person name="Godfrey J."/>
            <person name="Wilson R.M."/>
            <person name="Miner T."/>
            <person name="Farmer C."/>
            <person name="Delehaunty K."/>
            <person name="Cordes M."/>
            <person name="Minx P."/>
            <person name="Tomlinson C."/>
            <person name="Chen J."/>
            <person name="Wollam A."/>
            <person name="Pepin K.H."/>
            <person name="Bhonagiri V."/>
            <person name="Zhang X."/>
            <person name="Warren W."/>
            <person name="Mitreva M."/>
            <person name="Mardis E.R."/>
            <person name="Wilson R.K."/>
        </authorList>
    </citation>
    <scope>NUCLEOTIDE SEQUENCE [LARGE SCALE GENOMIC DNA]</scope>
    <source>
        <strain evidence="1 2">F0510</strain>
    </source>
</reference>
<sequence>MKWVLPLGTSVGWLKLGDEIINRSIERNWPGLFRGTYIMRPGTHTPAFPPLQCALQRCKLGMHKSVDVSRGVNRIFALQRRRRANNVATDYRAREMGKDHSLPLVERDPIETYLADLVESSWATGIHGLDFDPIEMRKVRFGVDKP</sequence>
<dbReference type="Proteomes" id="UP000016498">
    <property type="component" value="Unassembled WGS sequence"/>
</dbReference>
<evidence type="ECO:0000313" key="1">
    <source>
        <dbReference type="EMBL" id="ERH14590.1"/>
    </source>
</evidence>